<feature type="domain" description="CMP/dCMP-type deaminase" evidence="1">
    <location>
        <begin position="1"/>
        <end position="83"/>
    </location>
</feature>
<evidence type="ECO:0000313" key="2">
    <source>
        <dbReference type="EMBL" id="SVC28879.1"/>
    </source>
</evidence>
<dbReference type="InterPro" id="IPR002125">
    <property type="entry name" value="CMP_dCMP_dom"/>
</dbReference>
<name>A0A382KX24_9ZZZZ</name>
<dbReference type="AlphaFoldDB" id="A0A382KX24"/>
<protein>
    <recommendedName>
        <fullName evidence="1">CMP/dCMP-type deaminase domain-containing protein</fullName>
    </recommendedName>
</protein>
<dbReference type="PROSITE" id="PS51747">
    <property type="entry name" value="CYT_DCMP_DEAMINASES_2"/>
    <property type="match status" value="1"/>
</dbReference>
<accession>A0A382KX24</accession>
<organism evidence="2">
    <name type="scientific">marine metagenome</name>
    <dbReference type="NCBI Taxonomy" id="408172"/>
    <lineage>
        <taxon>unclassified sequences</taxon>
        <taxon>metagenomes</taxon>
        <taxon>ecological metagenomes</taxon>
    </lineage>
</organism>
<proteinExistence type="predicted"/>
<dbReference type="InterPro" id="IPR016193">
    <property type="entry name" value="Cytidine_deaminase-like"/>
</dbReference>
<feature type="non-terminal residue" evidence="2">
    <location>
        <position position="83"/>
    </location>
</feature>
<dbReference type="PANTHER" id="PTHR11079">
    <property type="entry name" value="CYTOSINE DEAMINASE FAMILY MEMBER"/>
    <property type="match status" value="1"/>
</dbReference>
<gene>
    <name evidence="2" type="ORF">METZ01_LOCUS281733</name>
</gene>
<reference evidence="2" key="1">
    <citation type="submission" date="2018-05" db="EMBL/GenBank/DDBJ databases">
        <authorList>
            <person name="Lanie J.A."/>
            <person name="Ng W.-L."/>
            <person name="Kazmierczak K.M."/>
            <person name="Andrzejewski T.M."/>
            <person name="Davidsen T.M."/>
            <person name="Wayne K.J."/>
            <person name="Tettelin H."/>
            <person name="Glass J.I."/>
            <person name="Rusch D."/>
            <person name="Podicherti R."/>
            <person name="Tsui H.-C.T."/>
            <person name="Winkler M.E."/>
        </authorList>
    </citation>
    <scope>NUCLEOTIDE SEQUENCE</scope>
</reference>
<dbReference type="Pfam" id="PF00383">
    <property type="entry name" value="dCMP_cyt_deam_1"/>
    <property type="match status" value="1"/>
</dbReference>
<dbReference type="Gene3D" id="3.40.140.10">
    <property type="entry name" value="Cytidine Deaminase, domain 2"/>
    <property type="match status" value="1"/>
</dbReference>
<sequence>MKHALYIAQQALYIASPNPMVGAVIVKDGEVIGEGYTHSPGQDHAEVDAIKCVKKRFKDSAKEKLSGSNLYVTLEPCSKKGRT</sequence>
<dbReference type="SUPFAM" id="SSF53927">
    <property type="entry name" value="Cytidine deaminase-like"/>
    <property type="match status" value="1"/>
</dbReference>
<dbReference type="EMBL" id="UINC01083300">
    <property type="protein sequence ID" value="SVC28879.1"/>
    <property type="molecule type" value="Genomic_DNA"/>
</dbReference>
<dbReference type="GO" id="GO:0008835">
    <property type="term" value="F:diaminohydroxyphosphoribosylaminopyrimidine deaminase activity"/>
    <property type="evidence" value="ECO:0007669"/>
    <property type="project" value="TreeGrafter"/>
</dbReference>
<dbReference type="PANTHER" id="PTHR11079:SF162">
    <property type="entry name" value="RIBOFLAVIN BIOSYNTHESIS PROTEIN PYRD, CHLOROPLASTIC"/>
    <property type="match status" value="1"/>
</dbReference>
<evidence type="ECO:0000259" key="1">
    <source>
        <dbReference type="PROSITE" id="PS51747"/>
    </source>
</evidence>